<keyword evidence="4" id="KW-0238">DNA-binding</keyword>
<feature type="domain" description="RNA polymerase sigma-70 region 2" evidence="6">
    <location>
        <begin position="6"/>
        <end position="67"/>
    </location>
</feature>
<evidence type="ECO:0000313" key="8">
    <source>
        <dbReference type="EMBL" id="BCJ98623.1"/>
    </source>
</evidence>
<dbReference type="KEGG" id="acht:bsdcttw_16640"/>
<dbReference type="InterPro" id="IPR013324">
    <property type="entry name" value="RNA_pol_sigma_r3/r4-like"/>
</dbReference>
<evidence type="ECO:0000259" key="7">
    <source>
        <dbReference type="Pfam" id="PF08281"/>
    </source>
</evidence>
<feature type="domain" description="RNA polymerase sigma factor 70 region 4 type 2" evidence="7">
    <location>
        <begin position="92"/>
        <end position="142"/>
    </location>
</feature>
<protein>
    <submittedName>
        <fullName evidence="8">DNA-directed RNA polymerase sigma-70 factor</fullName>
    </submittedName>
</protein>
<dbReference type="SUPFAM" id="SSF88946">
    <property type="entry name" value="Sigma2 domain of RNA polymerase sigma factors"/>
    <property type="match status" value="1"/>
</dbReference>
<dbReference type="Pfam" id="PF04542">
    <property type="entry name" value="Sigma70_r2"/>
    <property type="match status" value="1"/>
</dbReference>
<dbReference type="EMBL" id="AP023368">
    <property type="protein sequence ID" value="BCJ98623.1"/>
    <property type="molecule type" value="Genomic_DNA"/>
</dbReference>
<dbReference type="InterPro" id="IPR014284">
    <property type="entry name" value="RNA_pol_sigma-70_dom"/>
</dbReference>
<reference evidence="8 9" key="2">
    <citation type="submission" date="2020-08" db="EMBL/GenBank/DDBJ databases">
        <authorList>
            <person name="Ueki A."/>
            <person name="Tonouchi A."/>
        </authorList>
    </citation>
    <scope>NUCLEOTIDE SEQUENCE [LARGE SCALE GENOMIC DNA]</scope>
    <source>
        <strain evidence="8 9">CTTW</strain>
    </source>
</reference>
<name>A0A7I8DJI6_9FIRM</name>
<evidence type="ECO:0000256" key="3">
    <source>
        <dbReference type="ARBA" id="ARBA00023082"/>
    </source>
</evidence>
<dbReference type="RefSeq" id="WP_185258942.1">
    <property type="nucleotide sequence ID" value="NZ_AP023368.1"/>
</dbReference>
<dbReference type="GO" id="GO:0000428">
    <property type="term" value="C:DNA-directed RNA polymerase complex"/>
    <property type="evidence" value="ECO:0007669"/>
    <property type="project" value="UniProtKB-KW"/>
</dbReference>
<reference evidence="8 9" key="1">
    <citation type="submission" date="2020-08" db="EMBL/GenBank/DDBJ databases">
        <title>Draft genome sequencing of an Anaerocolumna strain isolated from anoxic soil subjected to BSD treatment.</title>
        <authorList>
            <person name="Uek A."/>
            <person name="Tonouchi A."/>
        </authorList>
    </citation>
    <scope>NUCLEOTIDE SEQUENCE [LARGE SCALE GENOMIC DNA]</scope>
    <source>
        <strain evidence="8 9">CTTW</strain>
    </source>
</reference>
<sequence length="152" mass="17903">MSIDIQEEYDKIHRYCYYKLGNTTLAEDLTQETFLKYFSQNSYIEHGKKLAYLYTIARNLCIDTFRKPQPEVLNDDIPDTDVFERLELNITLWHALKTLPIQEQEILLFRYVNELSVGETATIMGISRFAVYRKANSALAALKELLKEDFYE</sequence>
<keyword evidence="9" id="KW-1185">Reference proteome</keyword>
<dbReference type="Gene3D" id="1.10.1740.10">
    <property type="match status" value="1"/>
</dbReference>
<evidence type="ECO:0000256" key="1">
    <source>
        <dbReference type="ARBA" id="ARBA00010641"/>
    </source>
</evidence>
<dbReference type="GO" id="GO:0006352">
    <property type="term" value="P:DNA-templated transcription initiation"/>
    <property type="evidence" value="ECO:0007669"/>
    <property type="project" value="InterPro"/>
</dbReference>
<keyword evidence="2" id="KW-0805">Transcription regulation</keyword>
<gene>
    <name evidence="8" type="ORF">bsdcttw_16640</name>
</gene>
<evidence type="ECO:0000313" key="9">
    <source>
        <dbReference type="Proteomes" id="UP000515703"/>
    </source>
</evidence>
<dbReference type="InterPro" id="IPR039425">
    <property type="entry name" value="RNA_pol_sigma-70-like"/>
</dbReference>
<keyword evidence="8" id="KW-0240">DNA-directed RNA polymerase</keyword>
<dbReference type="InterPro" id="IPR036388">
    <property type="entry name" value="WH-like_DNA-bd_sf"/>
</dbReference>
<dbReference type="GO" id="GO:0003677">
    <property type="term" value="F:DNA binding"/>
    <property type="evidence" value="ECO:0007669"/>
    <property type="project" value="UniProtKB-KW"/>
</dbReference>
<dbReference type="SUPFAM" id="SSF88659">
    <property type="entry name" value="Sigma3 and sigma4 domains of RNA polymerase sigma factors"/>
    <property type="match status" value="1"/>
</dbReference>
<keyword evidence="5" id="KW-0804">Transcription</keyword>
<dbReference type="PANTHER" id="PTHR43133:SF8">
    <property type="entry name" value="RNA POLYMERASE SIGMA FACTOR HI_1459-RELATED"/>
    <property type="match status" value="1"/>
</dbReference>
<accession>A0A7I8DJI6</accession>
<proteinExistence type="inferred from homology"/>
<dbReference type="GO" id="GO:0016987">
    <property type="term" value="F:sigma factor activity"/>
    <property type="evidence" value="ECO:0007669"/>
    <property type="project" value="UniProtKB-KW"/>
</dbReference>
<dbReference type="Proteomes" id="UP000515703">
    <property type="component" value="Chromosome"/>
</dbReference>
<dbReference type="CDD" id="cd06171">
    <property type="entry name" value="Sigma70_r4"/>
    <property type="match status" value="1"/>
</dbReference>
<organism evidence="8 9">
    <name type="scientific">Anaerocolumna chitinilytica</name>
    <dbReference type="NCBI Taxonomy" id="1727145"/>
    <lineage>
        <taxon>Bacteria</taxon>
        <taxon>Bacillati</taxon>
        <taxon>Bacillota</taxon>
        <taxon>Clostridia</taxon>
        <taxon>Lachnospirales</taxon>
        <taxon>Lachnospiraceae</taxon>
        <taxon>Anaerocolumna</taxon>
    </lineage>
</organism>
<dbReference type="Gene3D" id="1.10.10.10">
    <property type="entry name" value="Winged helix-like DNA-binding domain superfamily/Winged helix DNA-binding domain"/>
    <property type="match status" value="1"/>
</dbReference>
<dbReference type="InterPro" id="IPR013249">
    <property type="entry name" value="RNA_pol_sigma70_r4_t2"/>
</dbReference>
<evidence type="ECO:0000256" key="5">
    <source>
        <dbReference type="ARBA" id="ARBA00023163"/>
    </source>
</evidence>
<evidence type="ECO:0000256" key="4">
    <source>
        <dbReference type="ARBA" id="ARBA00023125"/>
    </source>
</evidence>
<dbReference type="InterPro" id="IPR007627">
    <property type="entry name" value="RNA_pol_sigma70_r2"/>
</dbReference>
<comment type="similarity">
    <text evidence="1">Belongs to the sigma-70 factor family. ECF subfamily.</text>
</comment>
<keyword evidence="3" id="KW-0731">Sigma factor</keyword>
<dbReference type="AlphaFoldDB" id="A0A7I8DJI6"/>
<dbReference type="PANTHER" id="PTHR43133">
    <property type="entry name" value="RNA POLYMERASE ECF-TYPE SIGMA FACTO"/>
    <property type="match status" value="1"/>
</dbReference>
<dbReference type="NCBIfam" id="TIGR02937">
    <property type="entry name" value="sigma70-ECF"/>
    <property type="match status" value="1"/>
</dbReference>
<evidence type="ECO:0000259" key="6">
    <source>
        <dbReference type="Pfam" id="PF04542"/>
    </source>
</evidence>
<dbReference type="Pfam" id="PF08281">
    <property type="entry name" value="Sigma70_r4_2"/>
    <property type="match status" value="1"/>
</dbReference>
<dbReference type="InterPro" id="IPR013325">
    <property type="entry name" value="RNA_pol_sigma_r2"/>
</dbReference>
<evidence type="ECO:0000256" key="2">
    <source>
        <dbReference type="ARBA" id="ARBA00023015"/>
    </source>
</evidence>